<accession>A0A6J2Q8L3</accession>
<keyword evidence="1" id="KW-1133">Transmembrane helix</keyword>
<keyword evidence="1" id="KW-0812">Transmembrane</keyword>
<sequence>MARVSIETSEKRLEAQPLLHVLEANGSNMSGAQQDGEMTADSLHLNGTAALGLHDQEMTTLSEFKVFNIVIIALALCILTITGLYCITVCYNRTRKPEAAKDNSRIYYIYSNPLPVGLKEEEEGGFKASQRPEEQTALTLPLSFQEYAKDPNNGVTLDPPIFYMQL</sequence>
<dbReference type="RefSeq" id="XP_029294139.1">
    <property type="nucleotide sequence ID" value="XM_029438279.1"/>
</dbReference>
<evidence type="ECO:0000313" key="3">
    <source>
        <dbReference type="RefSeq" id="XP_029294139.1"/>
    </source>
</evidence>
<protein>
    <submittedName>
        <fullName evidence="3">Uncharacterized protein LOC115012580 isoform X2</fullName>
    </submittedName>
</protein>
<dbReference type="GeneID" id="115012580"/>
<dbReference type="AlphaFoldDB" id="A0A6J2Q8L3"/>
<reference evidence="3" key="1">
    <citation type="submission" date="2025-08" db="UniProtKB">
        <authorList>
            <consortium name="RefSeq"/>
        </authorList>
    </citation>
    <scope>IDENTIFICATION</scope>
</reference>
<gene>
    <name evidence="3" type="primary">LOC115012580</name>
</gene>
<proteinExistence type="predicted"/>
<name>A0A6J2Q8L3_COTGO</name>
<organism evidence="2 3">
    <name type="scientific">Cottoperca gobio</name>
    <name type="common">Frogmouth</name>
    <name type="synonym">Aphritis gobio</name>
    <dbReference type="NCBI Taxonomy" id="56716"/>
    <lineage>
        <taxon>Eukaryota</taxon>
        <taxon>Metazoa</taxon>
        <taxon>Chordata</taxon>
        <taxon>Craniata</taxon>
        <taxon>Vertebrata</taxon>
        <taxon>Euteleostomi</taxon>
        <taxon>Actinopterygii</taxon>
        <taxon>Neopterygii</taxon>
        <taxon>Teleostei</taxon>
        <taxon>Neoteleostei</taxon>
        <taxon>Acanthomorphata</taxon>
        <taxon>Eupercaria</taxon>
        <taxon>Perciformes</taxon>
        <taxon>Notothenioidei</taxon>
        <taxon>Bovichtidae</taxon>
        <taxon>Cottoperca</taxon>
    </lineage>
</organism>
<keyword evidence="2" id="KW-1185">Reference proteome</keyword>
<keyword evidence="1" id="KW-0472">Membrane</keyword>
<feature type="transmembrane region" description="Helical" evidence="1">
    <location>
        <begin position="66"/>
        <end position="91"/>
    </location>
</feature>
<evidence type="ECO:0000313" key="2">
    <source>
        <dbReference type="Proteomes" id="UP000504630"/>
    </source>
</evidence>
<evidence type="ECO:0000256" key="1">
    <source>
        <dbReference type="SAM" id="Phobius"/>
    </source>
</evidence>
<dbReference type="Proteomes" id="UP000504630">
    <property type="component" value="Chromosome 1"/>
</dbReference>